<keyword evidence="7 8" id="KW-0807">Transducer</keyword>
<dbReference type="GO" id="GO:0007635">
    <property type="term" value="P:chemosensory behavior"/>
    <property type="evidence" value="ECO:0007669"/>
    <property type="project" value="TreeGrafter"/>
</dbReference>
<feature type="transmembrane region" description="Helical" evidence="8">
    <location>
        <begin position="234"/>
        <end position="250"/>
    </location>
</feature>
<evidence type="ECO:0000256" key="4">
    <source>
        <dbReference type="ARBA" id="ARBA00022989"/>
    </source>
</evidence>
<dbReference type="GO" id="GO:0007165">
    <property type="term" value="P:signal transduction"/>
    <property type="evidence" value="ECO:0007669"/>
    <property type="project" value="UniProtKB-KW"/>
</dbReference>
<dbReference type="GO" id="GO:0008049">
    <property type="term" value="P:male courtship behavior"/>
    <property type="evidence" value="ECO:0007669"/>
    <property type="project" value="TreeGrafter"/>
</dbReference>
<dbReference type="GO" id="GO:0030425">
    <property type="term" value="C:dendrite"/>
    <property type="evidence" value="ECO:0007669"/>
    <property type="project" value="TreeGrafter"/>
</dbReference>
<comment type="function">
    <text evidence="8">Gustatory receptor which mediates acceptance or avoidance behavior, depending on its substrates.</text>
</comment>
<dbReference type="GO" id="GO:0030424">
    <property type="term" value="C:axon"/>
    <property type="evidence" value="ECO:0007669"/>
    <property type="project" value="TreeGrafter"/>
</dbReference>
<accession>A0A835CS44</accession>
<dbReference type="PANTHER" id="PTHR21143">
    <property type="entry name" value="INVERTEBRATE GUSTATORY RECEPTOR"/>
    <property type="match status" value="1"/>
</dbReference>
<feature type="transmembrane region" description="Helical" evidence="8">
    <location>
        <begin position="65"/>
        <end position="88"/>
    </location>
</feature>
<keyword evidence="10" id="KW-1185">Reference proteome</keyword>
<keyword evidence="3 8" id="KW-0812">Transmembrane</keyword>
<feature type="transmembrane region" description="Helical" evidence="8">
    <location>
        <begin position="270"/>
        <end position="287"/>
    </location>
</feature>
<dbReference type="EMBL" id="JACMRX010000002">
    <property type="protein sequence ID" value="KAF7994589.1"/>
    <property type="molecule type" value="Genomic_DNA"/>
</dbReference>
<evidence type="ECO:0000256" key="5">
    <source>
        <dbReference type="ARBA" id="ARBA00023136"/>
    </source>
</evidence>
<reference evidence="9 10" key="1">
    <citation type="submission" date="2020-08" db="EMBL/GenBank/DDBJ databases">
        <title>Aphidius gifuensis genome sequencing and assembly.</title>
        <authorList>
            <person name="Du Z."/>
        </authorList>
    </citation>
    <scope>NUCLEOTIDE SEQUENCE [LARGE SCALE GENOMIC DNA]</scope>
    <source>
        <strain evidence="9">YNYX2018</strain>
        <tissue evidence="9">Adults</tissue>
    </source>
</reference>
<dbReference type="InterPro" id="IPR013604">
    <property type="entry name" value="7TM_chemorcpt"/>
</dbReference>
<gene>
    <name evidence="9" type="ORF">HCN44_004061</name>
</gene>
<dbReference type="GO" id="GO:0005886">
    <property type="term" value="C:plasma membrane"/>
    <property type="evidence" value="ECO:0007669"/>
    <property type="project" value="UniProtKB-SubCell"/>
</dbReference>
<name>A0A835CS44_APHGI</name>
<dbReference type="GO" id="GO:0050909">
    <property type="term" value="P:sensory perception of taste"/>
    <property type="evidence" value="ECO:0007669"/>
    <property type="project" value="InterPro"/>
</dbReference>
<evidence type="ECO:0000256" key="1">
    <source>
        <dbReference type="ARBA" id="ARBA00004651"/>
    </source>
</evidence>
<dbReference type="PANTHER" id="PTHR21143:SF104">
    <property type="entry name" value="GUSTATORY RECEPTOR 8A-RELATED"/>
    <property type="match status" value="1"/>
</dbReference>
<dbReference type="AlphaFoldDB" id="A0A835CS44"/>
<feature type="transmembrane region" description="Helical" evidence="8">
    <location>
        <begin position="29"/>
        <end position="53"/>
    </location>
</feature>
<dbReference type="OrthoDB" id="6366728at2759"/>
<feature type="transmembrane region" description="Helical" evidence="8">
    <location>
        <begin position="335"/>
        <end position="356"/>
    </location>
</feature>
<proteinExistence type="inferred from homology"/>
<protein>
    <recommendedName>
        <fullName evidence="8">Gustatory receptor</fullName>
    </recommendedName>
</protein>
<keyword evidence="4 8" id="KW-1133">Transmembrane helix</keyword>
<feature type="transmembrane region" description="Helical" evidence="8">
    <location>
        <begin position="152"/>
        <end position="172"/>
    </location>
</feature>
<evidence type="ECO:0000256" key="7">
    <source>
        <dbReference type="ARBA" id="ARBA00023224"/>
    </source>
</evidence>
<organism evidence="9 10">
    <name type="scientific">Aphidius gifuensis</name>
    <name type="common">Parasitoid wasp</name>
    <dbReference type="NCBI Taxonomy" id="684658"/>
    <lineage>
        <taxon>Eukaryota</taxon>
        <taxon>Metazoa</taxon>
        <taxon>Ecdysozoa</taxon>
        <taxon>Arthropoda</taxon>
        <taxon>Hexapoda</taxon>
        <taxon>Insecta</taxon>
        <taxon>Pterygota</taxon>
        <taxon>Neoptera</taxon>
        <taxon>Endopterygota</taxon>
        <taxon>Hymenoptera</taxon>
        <taxon>Apocrita</taxon>
        <taxon>Ichneumonoidea</taxon>
        <taxon>Braconidae</taxon>
        <taxon>Aphidiinae</taxon>
        <taxon>Aphidius</taxon>
    </lineage>
</organism>
<evidence type="ECO:0000256" key="8">
    <source>
        <dbReference type="RuleBase" id="RU363108"/>
    </source>
</evidence>
<sequence>MVNSVKSLLWAARLFGGTPFKITRHNVSISTVGIIHAAIASMTLLFIGLTQVYLDDIGTIDKKTLVLAVLRTIFTYICIVADVVFTIIKYEDLKSAIDHIHVYDVAAKFNNKYNNLTLIHCRIVGLIALCFWLPVTYLAYKVENNYPLLETITYILFYGTITSQTLLFYGFMMTLYRRFNHLSELVVKKEWMMEMKIQTLSGTWDGLKLQNVWLMHSNLSTAAEKINNCYSVQLLLWIFSSSMSVLTRLYTMMNFKENFEYITPRDTFCALGVFFNLILIIFSCHITSRRANRIADKVFSPNSTIHRQPNTIEGNKTASIYFCIRKIRFSAASGFIHIHLPLLLSIVGAMTTYLVILSKSSSKDA</sequence>
<comment type="caution">
    <text evidence="9">The sequence shown here is derived from an EMBL/GenBank/DDBJ whole genome shotgun (WGS) entry which is preliminary data.</text>
</comment>
<feature type="transmembrane region" description="Helical" evidence="8">
    <location>
        <begin position="119"/>
        <end position="140"/>
    </location>
</feature>
<evidence type="ECO:0000313" key="10">
    <source>
        <dbReference type="Proteomes" id="UP000639338"/>
    </source>
</evidence>
<dbReference type="Proteomes" id="UP000639338">
    <property type="component" value="Unassembled WGS sequence"/>
</dbReference>
<evidence type="ECO:0000256" key="3">
    <source>
        <dbReference type="ARBA" id="ARBA00022692"/>
    </source>
</evidence>
<dbReference type="GO" id="GO:0043025">
    <property type="term" value="C:neuronal cell body"/>
    <property type="evidence" value="ECO:0007669"/>
    <property type="project" value="TreeGrafter"/>
</dbReference>
<comment type="subcellular location">
    <subcellularLocation>
        <location evidence="1 8">Cell membrane</location>
        <topology evidence="1 8">Multi-pass membrane protein</topology>
    </subcellularLocation>
</comment>
<keyword evidence="6 8" id="KW-0675">Receptor</keyword>
<comment type="similarity">
    <text evidence="8">Belongs to the insect chemoreceptor superfamily. Gustatory receptor (GR) family.</text>
</comment>
<evidence type="ECO:0000313" key="9">
    <source>
        <dbReference type="EMBL" id="KAF7994589.1"/>
    </source>
</evidence>
<evidence type="ECO:0000256" key="6">
    <source>
        <dbReference type="ARBA" id="ARBA00023170"/>
    </source>
</evidence>
<keyword evidence="5 8" id="KW-0472">Membrane</keyword>
<dbReference type="Pfam" id="PF08395">
    <property type="entry name" value="7tm_7"/>
    <property type="match status" value="1"/>
</dbReference>
<evidence type="ECO:0000256" key="2">
    <source>
        <dbReference type="ARBA" id="ARBA00022475"/>
    </source>
</evidence>
<keyword evidence="2 8" id="KW-1003">Cell membrane</keyword>